<evidence type="ECO:0000256" key="1">
    <source>
        <dbReference type="SAM" id="MobiDB-lite"/>
    </source>
</evidence>
<feature type="non-terminal residue" evidence="3">
    <location>
        <position position="102"/>
    </location>
</feature>
<feature type="compositionally biased region" description="Low complexity" evidence="1">
    <location>
        <begin position="71"/>
        <end position="87"/>
    </location>
</feature>
<protein>
    <recommendedName>
        <fullName evidence="5">Secreted protein</fullName>
    </recommendedName>
</protein>
<name>A0A1B7P2K9_9EURO</name>
<dbReference type="OrthoDB" id="2435509at2759"/>
<gene>
    <name evidence="3" type="ORF">ACJ72_02383</name>
</gene>
<feature type="region of interest" description="Disordered" evidence="1">
    <location>
        <begin position="39"/>
        <end position="102"/>
    </location>
</feature>
<proteinExistence type="predicted"/>
<dbReference type="STRING" id="1658172.A0A1B7P2K9"/>
<feature type="chain" id="PRO_5008598359" description="Secreted protein" evidence="2">
    <location>
        <begin position="23"/>
        <end position="102"/>
    </location>
</feature>
<dbReference type="AlphaFoldDB" id="A0A1B7P2K9"/>
<keyword evidence="4" id="KW-1185">Reference proteome</keyword>
<feature type="signal peptide" evidence="2">
    <location>
        <begin position="1"/>
        <end position="22"/>
    </location>
</feature>
<reference evidence="3 4" key="1">
    <citation type="submission" date="2015-07" db="EMBL/GenBank/DDBJ databases">
        <title>Emmonsia species relationships and genome sequence.</title>
        <authorList>
            <person name="Cuomo C.A."/>
            <person name="Schwartz I.S."/>
            <person name="Kenyon C."/>
            <person name="de Hoog G.S."/>
            <person name="Govender N.P."/>
            <person name="Botha A."/>
            <person name="Moreno L."/>
            <person name="de Vries M."/>
            <person name="Munoz J.F."/>
            <person name="Stielow J.B."/>
        </authorList>
    </citation>
    <scope>NUCLEOTIDE SEQUENCE [LARGE SCALE GENOMIC DNA]</scope>
    <source>
        <strain evidence="3 4">CBS 136260</strain>
    </source>
</reference>
<sequence length="102" mass="10759">MRASSHIFILCSLLLLVSYVKASLGDGKVINIVQPVAFARRQDQENSASKTEDPATTEAPTKTGDSKKETNTNTDATTGTKEGATKTSNSKSTKIPFDAPAG</sequence>
<dbReference type="EMBL" id="LGUA01000197">
    <property type="protein sequence ID" value="OAX83253.1"/>
    <property type="molecule type" value="Genomic_DNA"/>
</dbReference>
<evidence type="ECO:0008006" key="5">
    <source>
        <dbReference type="Google" id="ProtNLM"/>
    </source>
</evidence>
<dbReference type="Proteomes" id="UP000091918">
    <property type="component" value="Unassembled WGS sequence"/>
</dbReference>
<evidence type="ECO:0000313" key="3">
    <source>
        <dbReference type="EMBL" id="OAX83253.1"/>
    </source>
</evidence>
<accession>A0A1B7P2K9</accession>
<organism evidence="3 4">
    <name type="scientific">Emergomyces africanus</name>
    <dbReference type="NCBI Taxonomy" id="1955775"/>
    <lineage>
        <taxon>Eukaryota</taxon>
        <taxon>Fungi</taxon>
        <taxon>Dikarya</taxon>
        <taxon>Ascomycota</taxon>
        <taxon>Pezizomycotina</taxon>
        <taxon>Eurotiomycetes</taxon>
        <taxon>Eurotiomycetidae</taxon>
        <taxon>Onygenales</taxon>
        <taxon>Ajellomycetaceae</taxon>
        <taxon>Emergomyces</taxon>
    </lineage>
</organism>
<evidence type="ECO:0000256" key="2">
    <source>
        <dbReference type="SAM" id="SignalP"/>
    </source>
</evidence>
<evidence type="ECO:0000313" key="4">
    <source>
        <dbReference type="Proteomes" id="UP000091918"/>
    </source>
</evidence>
<keyword evidence="2" id="KW-0732">Signal</keyword>
<comment type="caution">
    <text evidence="3">The sequence shown here is derived from an EMBL/GenBank/DDBJ whole genome shotgun (WGS) entry which is preliminary data.</text>
</comment>